<protein>
    <submittedName>
        <fullName evidence="11">Linoleate 9S-lipoxygenase 1</fullName>
    </submittedName>
</protein>
<comment type="similarity">
    <text evidence="1">Belongs to the lipoxygenase family.</text>
</comment>
<dbReference type="Pfam" id="PF01477">
    <property type="entry name" value="PLAT"/>
    <property type="match status" value="1"/>
</dbReference>
<evidence type="ECO:0000256" key="1">
    <source>
        <dbReference type="ARBA" id="ARBA00009419"/>
    </source>
</evidence>
<dbReference type="EMBL" id="CM007649">
    <property type="protein sequence ID" value="ONM35736.1"/>
    <property type="molecule type" value="Genomic_DNA"/>
</dbReference>
<proteinExistence type="inferred from homology"/>
<dbReference type="PROSITE" id="PS50095">
    <property type="entry name" value="PLAT"/>
    <property type="match status" value="1"/>
</dbReference>
<keyword evidence="8" id="KW-0443">Lipid metabolism</keyword>
<dbReference type="SUPFAM" id="SSF48484">
    <property type="entry name" value="Lipoxigenase"/>
    <property type="match status" value="1"/>
</dbReference>
<dbReference type="GO" id="GO:0034440">
    <property type="term" value="P:lipid oxidation"/>
    <property type="evidence" value="ECO:0007669"/>
    <property type="project" value="InterPro"/>
</dbReference>
<dbReference type="Gene3D" id="2.60.60.20">
    <property type="entry name" value="PLAT/LH2 domain"/>
    <property type="match status" value="1"/>
</dbReference>
<name>A0A1D6N519_MAIZE</name>
<keyword evidence="3" id="KW-0479">Metal-binding</keyword>
<dbReference type="InterPro" id="IPR001246">
    <property type="entry name" value="LipOase_plant"/>
</dbReference>
<dbReference type="InterPro" id="IPR000907">
    <property type="entry name" value="LipOase"/>
</dbReference>
<evidence type="ECO:0000256" key="7">
    <source>
        <dbReference type="ARBA" id="ARBA00023002"/>
    </source>
</evidence>
<comment type="caution">
    <text evidence="10">Lacks conserved residue(s) required for the propagation of feature annotation.</text>
</comment>
<evidence type="ECO:0000256" key="6">
    <source>
        <dbReference type="ARBA" id="ARBA00022964"/>
    </source>
</evidence>
<dbReference type="InterPro" id="IPR001024">
    <property type="entry name" value="PLAT/LH2_dom"/>
</dbReference>
<dbReference type="PANTHER" id="PTHR11771">
    <property type="entry name" value="LIPOXYGENASE"/>
    <property type="match status" value="1"/>
</dbReference>
<dbReference type="PRINTS" id="PR00468">
    <property type="entry name" value="PLTLPOXGNASE"/>
</dbReference>
<dbReference type="GO" id="GO:0046872">
    <property type="term" value="F:metal ion binding"/>
    <property type="evidence" value="ECO:0007669"/>
    <property type="project" value="UniProtKB-KW"/>
</dbReference>
<keyword evidence="6" id="KW-0223">Dioxygenase</keyword>
<dbReference type="Gene3D" id="1.20.245.10">
    <property type="entry name" value="Lipoxygenase-1, Domain 5"/>
    <property type="match status" value="1"/>
</dbReference>
<evidence type="ECO:0000256" key="5">
    <source>
        <dbReference type="ARBA" id="ARBA00022832"/>
    </source>
</evidence>
<organism evidence="11">
    <name type="scientific">Zea mays</name>
    <name type="common">Maize</name>
    <dbReference type="NCBI Taxonomy" id="4577"/>
    <lineage>
        <taxon>Eukaryota</taxon>
        <taxon>Viridiplantae</taxon>
        <taxon>Streptophyta</taxon>
        <taxon>Embryophyta</taxon>
        <taxon>Tracheophyta</taxon>
        <taxon>Spermatophyta</taxon>
        <taxon>Magnoliopsida</taxon>
        <taxon>Liliopsida</taxon>
        <taxon>Poales</taxon>
        <taxon>Poaceae</taxon>
        <taxon>PACMAD clade</taxon>
        <taxon>Panicoideae</taxon>
        <taxon>Andropogonodae</taxon>
        <taxon>Andropogoneae</taxon>
        <taxon>Tripsacinae</taxon>
        <taxon>Zea</taxon>
    </lineage>
</organism>
<keyword evidence="7" id="KW-0560">Oxidoreductase</keyword>
<evidence type="ECO:0000313" key="11">
    <source>
        <dbReference type="EMBL" id="ONM35736.1"/>
    </source>
</evidence>
<dbReference type="SMART" id="SM00308">
    <property type="entry name" value="LH2"/>
    <property type="match status" value="1"/>
</dbReference>
<evidence type="ECO:0000256" key="8">
    <source>
        <dbReference type="ARBA" id="ARBA00023098"/>
    </source>
</evidence>
<keyword evidence="9" id="KW-0275">Fatty acid biosynthesis</keyword>
<dbReference type="GO" id="GO:0006633">
    <property type="term" value="P:fatty acid biosynthetic process"/>
    <property type="evidence" value="ECO:0007669"/>
    <property type="project" value="UniProtKB-KW"/>
</dbReference>
<dbReference type="SUPFAM" id="SSF49723">
    <property type="entry name" value="Lipase/lipooxygenase domain (PLAT/LH2 domain)"/>
    <property type="match status" value="1"/>
</dbReference>
<reference evidence="11" key="1">
    <citation type="submission" date="2015-12" db="EMBL/GenBank/DDBJ databases">
        <title>Update maize B73 reference genome by single molecule sequencing technologies.</title>
        <authorList>
            <consortium name="Maize Genome Sequencing Project"/>
            <person name="Ware D."/>
        </authorList>
    </citation>
    <scope>NUCLEOTIDE SEQUENCE [LARGE SCALE GENOMIC DNA]</scope>
    <source>
        <tissue evidence="11">Seedling</tissue>
    </source>
</reference>
<dbReference type="GO" id="GO:0016702">
    <property type="term" value="F:oxidoreductase activity, acting on single donors with incorporation of molecular oxygen, incorporation of two atoms of oxygen"/>
    <property type="evidence" value="ECO:0007669"/>
    <property type="project" value="InterPro"/>
</dbReference>
<evidence type="ECO:0000256" key="9">
    <source>
        <dbReference type="ARBA" id="ARBA00023160"/>
    </source>
</evidence>
<dbReference type="Pfam" id="PF00305">
    <property type="entry name" value="Lipoxygenase"/>
    <property type="match status" value="1"/>
</dbReference>
<dbReference type="InterPro" id="IPR013819">
    <property type="entry name" value="LipOase_C"/>
</dbReference>
<dbReference type="CDD" id="cd01751">
    <property type="entry name" value="PLAT_LH2"/>
    <property type="match status" value="1"/>
</dbReference>
<sequence length="260" mass="28873">MFGNIGKIPIIGDLTGSNKNAHLKGNLVLMRKTVLGFDVTSIAGSLMDGLGEFLGRGVTCQLVSSTVVDPNNGNRGKVGQEASLEQWLLHPPPLLAGEDQFRVTFDWEVEKHGVPGAIIVKNNHASEFFLKTITIDDVPGHGPIVFVANSWVYPQYKYRYNRVFFSNDTYLPSHSSDEVYLGQRDTKEWTSDAKAQEAFKRFGARLTEIEKRVEAMNKDPRFKNRYSAAQFPYTLLFPNTSDKGDNTGVTAKGIPNSISI</sequence>
<dbReference type="InterPro" id="IPR042057">
    <property type="entry name" value="Lipoxy_PLAT/LH2"/>
</dbReference>
<accession>A0A1D6N519</accession>
<evidence type="ECO:0000256" key="10">
    <source>
        <dbReference type="PROSITE-ProRule" id="PRU00152"/>
    </source>
</evidence>
<keyword evidence="4" id="KW-0925">Oxylipin biosynthesis</keyword>
<dbReference type="InterPro" id="IPR036226">
    <property type="entry name" value="LipOase_C_sf"/>
</dbReference>
<keyword evidence="2" id="KW-0444">Lipid biosynthesis</keyword>
<dbReference type="InterPro" id="IPR036392">
    <property type="entry name" value="PLAT/LH2_dom_sf"/>
</dbReference>
<keyword evidence="5" id="KW-0276">Fatty acid metabolism</keyword>
<dbReference type="GO" id="GO:0031408">
    <property type="term" value="P:oxylipin biosynthetic process"/>
    <property type="evidence" value="ECO:0007669"/>
    <property type="project" value="UniProtKB-KW"/>
</dbReference>
<dbReference type="PROSITE" id="PS51393">
    <property type="entry name" value="LIPOXYGENASE_3"/>
    <property type="match status" value="1"/>
</dbReference>
<evidence type="ECO:0000256" key="2">
    <source>
        <dbReference type="ARBA" id="ARBA00022516"/>
    </source>
</evidence>
<evidence type="ECO:0000256" key="3">
    <source>
        <dbReference type="ARBA" id="ARBA00022723"/>
    </source>
</evidence>
<dbReference type="AlphaFoldDB" id="A0A1D6N519"/>
<evidence type="ECO:0000256" key="4">
    <source>
        <dbReference type="ARBA" id="ARBA00022767"/>
    </source>
</evidence>
<gene>
    <name evidence="11" type="ORF">ZEAMMB73_Zm00001d042540</name>
</gene>